<keyword evidence="5" id="KW-0813">Transport</keyword>
<reference evidence="5 6" key="1">
    <citation type="submission" date="2016-11" db="EMBL/GenBank/DDBJ databases">
        <authorList>
            <person name="Jaros S."/>
            <person name="Januszkiewicz K."/>
            <person name="Wedrychowicz H."/>
        </authorList>
    </citation>
    <scope>NUCLEOTIDE SEQUENCE [LARGE SCALE GENOMIC DNA]</scope>
    <source>
        <strain evidence="5 6">DSM 19436</strain>
    </source>
</reference>
<dbReference type="EMBL" id="FQUP01000001">
    <property type="protein sequence ID" value="SHE79658.1"/>
    <property type="molecule type" value="Genomic_DNA"/>
</dbReference>
<dbReference type="AlphaFoldDB" id="A0A1M4WEI5"/>
<evidence type="ECO:0000256" key="4">
    <source>
        <dbReference type="SAM" id="SignalP"/>
    </source>
</evidence>
<dbReference type="GO" id="GO:0042597">
    <property type="term" value="C:periplasmic space"/>
    <property type="evidence" value="ECO:0007669"/>
    <property type="project" value="UniProtKB-SubCell"/>
</dbReference>
<comment type="subcellular location">
    <subcellularLocation>
        <location evidence="1">Periplasm</location>
    </subcellularLocation>
</comment>
<evidence type="ECO:0000256" key="2">
    <source>
        <dbReference type="ARBA" id="ARBA00008520"/>
    </source>
</evidence>
<dbReference type="InterPro" id="IPR006059">
    <property type="entry name" value="SBP"/>
</dbReference>
<dbReference type="PANTHER" id="PTHR43649:SF12">
    <property type="entry name" value="DIACETYLCHITOBIOSE BINDING PROTEIN DASA"/>
    <property type="match status" value="1"/>
</dbReference>
<feature type="chain" id="PRO_5009908096" evidence="4">
    <location>
        <begin position="24"/>
        <end position="418"/>
    </location>
</feature>
<proteinExistence type="inferred from homology"/>
<dbReference type="InterPro" id="IPR050490">
    <property type="entry name" value="Bact_solute-bd_prot1"/>
</dbReference>
<dbReference type="PANTHER" id="PTHR43649">
    <property type="entry name" value="ARABINOSE-BINDING PROTEIN-RELATED"/>
    <property type="match status" value="1"/>
</dbReference>
<evidence type="ECO:0000313" key="6">
    <source>
        <dbReference type="Proteomes" id="UP000184485"/>
    </source>
</evidence>
<dbReference type="STRING" id="1122133.SAMN02745157_0957"/>
<sequence>MRVFASTLAAGLMAAGMASAAHADTVLDVYYAWPEMEVIHTPIAAAFMAANPDVKISYRAAAPDYSEAAQTLIRQSMGGQLPDIHYVGFNMLKPLVTRGLIKPIDDLVADDDLTAKGYSEQVLSLAKIDGKQYGLPFAMSTPVVYLNADLVAKASGNPDKIPTDWDGFVALAGKIAALGDGTAGMYYELGSDDWTTQNLVRNFGGQMMNDDETAITFDGEAGQKAVALFKRFHTEGGQPAIDQRSARQMFTAGKLGFYFASAGGVRGFEKQIGDRFHLRTALQPLGSANATMPTGGMVAVILTDDPAKRAAAWRFVKFATGPEGQTIVVPNTGYMPTNTIALSKDYLSAFYEQHPNWYTSVLQTPRARPWFAWPGENGVQIAQIIHDEMTGIANGSTAPDAALADMTSEVKALLPATN</sequence>
<evidence type="ECO:0000313" key="5">
    <source>
        <dbReference type="EMBL" id="SHE79658.1"/>
    </source>
</evidence>
<evidence type="ECO:0000256" key="1">
    <source>
        <dbReference type="ARBA" id="ARBA00004418"/>
    </source>
</evidence>
<keyword evidence="6" id="KW-1185">Reference proteome</keyword>
<dbReference type="SUPFAM" id="SSF53850">
    <property type="entry name" value="Periplasmic binding protein-like II"/>
    <property type="match status" value="1"/>
</dbReference>
<keyword evidence="3" id="KW-0574">Periplasm</keyword>
<gene>
    <name evidence="5" type="ORF">SAMN02745157_0957</name>
</gene>
<organism evidence="5 6">
    <name type="scientific">Kaistia soli DSM 19436</name>
    <dbReference type="NCBI Taxonomy" id="1122133"/>
    <lineage>
        <taxon>Bacteria</taxon>
        <taxon>Pseudomonadati</taxon>
        <taxon>Pseudomonadota</taxon>
        <taxon>Alphaproteobacteria</taxon>
        <taxon>Hyphomicrobiales</taxon>
        <taxon>Kaistiaceae</taxon>
        <taxon>Kaistia</taxon>
    </lineage>
</organism>
<accession>A0A1M4WEI5</accession>
<dbReference type="Gene3D" id="3.40.190.10">
    <property type="entry name" value="Periplasmic binding protein-like II"/>
    <property type="match status" value="1"/>
</dbReference>
<name>A0A1M4WEI5_9HYPH</name>
<keyword evidence="5" id="KW-0762">Sugar transport</keyword>
<dbReference type="CDD" id="cd14748">
    <property type="entry name" value="PBP2_UgpB"/>
    <property type="match status" value="1"/>
</dbReference>
<feature type="signal peptide" evidence="4">
    <location>
        <begin position="1"/>
        <end position="23"/>
    </location>
</feature>
<dbReference type="Proteomes" id="UP000184485">
    <property type="component" value="Unassembled WGS sequence"/>
</dbReference>
<protein>
    <submittedName>
        <fullName evidence="5">Multiple sugar transport system substrate-binding protein</fullName>
    </submittedName>
</protein>
<evidence type="ECO:0000256" key="3">
    <source>
        <dbReference type="ARBA" id="ARBA00022764"/>
    </source>
</evidence>
<keyword evidence="4" id="KW-0732">Signal</keyword>
<dbReference type="OrthoDB" id="2509690at2"/>
<dbReference type="RefSeq" id="WP_073051593.1">
    <property type="nucleotide sequence ID" value="NZ_FQUP01000001.1"/>
</dbReference>
<comment type="similarity">
    <text evidence="2">Belongs to the bacterial solute-binding protein 1 family.</text>
</comment>
<dbReference type="Pfam" id="PF13416">
    <property type="entry name" value="SBP_bac_8"/>
    <property type="match status" value="1"/>
</dbReference>